<proteinExistence type="predicted"/>
<dbReference type="Proteomes" id="UP000827092">
    <property type="component" value="Unassembled WGS sequence"/>
</dbReference>
<keyword evidence="2" id="KW-1185">Reference proteome</keyword>
<gene>
    <name evidence="1" type="ORF">JTE90_004825</name>
</gene>
<sequence>MLKREQLMVSTLSLDSFGLPPKSISRSLQCTTLVQLREEWHLSQLRPVNPIATSIRNGLVFEKFLQIASYKTKENDALTKRHGTYGPLSVKNDSDIFSGTHSFKSECQMGPTGVISINHSVRPDPNKPQVLWKSPFHKSTDSFLRNPPAERWQTHAAFQNPILSQKGGVQSFAS</sequence>
<name>A0AAV6UPX3_9ARAC</name>
<accession>A0AAV6UPX3</accession>
<comment type="caution">
    <text evidence="1">The sequence shown here is derived from an EMBL/GenBank/DDBJ whole genome shotgun (WGS) entry which is preliminary data.</text>
</comment>
<protein>
    <submittedName>
        <fullName evidence="1">Uncharacterized protein</fullName>
    </submittedName>
</protein>
<evidence type="ECO:0000313" key="2">
    <source>
        <dbReference type="Proteomes" id="UP000827092"/>
    </source>
</evidence>
<dbReference type="AlphaFoldDB" id="A0AAV6UPX3"/>
<dbReference type="EMBL" id="JAFNEN010000299">
    <property type="protein sequence ID" value="KAG8186495.1"/>
    <property type="molecule type" value="Genomic_DNA"/>
</dbReference>
<reference evidence="1 2" key="1">
    <citation type="journal article" date="2022" name="Nat. Ecol. Evol.">
        <title>A masculinizing supergene underlies an exaggerated male reproductive morph in a spider.</title>
        <authorList>
            <person name="Hendrickx F."/>
            <person name="De Corte Z."/>
            <person name="Sonet G."/>
            <person name="Van Belleghem S.M."/>
            <person name="Kostlbacher S."/>
            <person name="Vangestel C."/>
        </authorList>
    </citation>
    <scope>NUCLEOTIDE SEQUENCE [LARGE SCALE GENOMIC DNA]</scope>
    <source>
        <strain evidence="1">W744_W776</strain>
    </source>
</reference>
<organism evidence="1 2">
    <name type="scientific">Oedothorax gibbosus</name>
    <dbReference type="NCBI Taxonomy" id="931172"/>
    <lineage>
        <taxon>Eukaryota</taxon>
        <taxon>Metazoa</taxon>
        <taxon>Ecdysozoa</taxon>
        <taxon>Arthropoda</taxon>
        <taxon>Chelicerata</taxon>
        <taxon>Arachnida</taxon>
        <taxon>Araneae</taxon>
        <taxon>Araneomorphae</taxon>
        <taxon>Entelegynae</taxon>
        <taxon>Araneoidea</taxon>
        <taxon>Linyphiidae</taxon>
        <taxon>Erigoninae</taxon>
        <taxon>Oedothorax</taxon>
    </lineage>
</organism>
<evidence type="ECO:0000313" key="1">
    <source>
        <dbReference type="EMBL" id="KAG8186495.1"/>
    </source>
</evidence>